<dbReference type="AlphaFoldDB" id="A0A8S1RWC0"/>
<name>A0A8S1RWC0_9CILI</name>
<dbReference type="Proteomes" id="UP000692954">
    <property type="component" value="Unassembled WGS sequence"/>
</dbReference>
<gene>
    <name evidence="2" type="ORF">PSON_ATCC_30995.1.T3290008</name>
</gene>
<keyword evidence="3" id="KW-1185">Reference proteome</keyword>
<organism evidence="2 3">
    <name type="scientific">Paramecium sonneborni</name>
    <dbReference type="NCBI Taxonomy" id="65129"/>
    <lineage>
        <taxon>Eukaryota</taxon>
        <taxon>Sar</taxon>
        <taxon>Alveolata</taxon>
        <taxon>Ciliophora</taxon>
        <taxon>Intramacronucleata</taxon>
        <taxon>Oligohymenophorea</taxon>
        <taxon>Peniculida</taxon>
        <taxon>Parameciidae</taxon>
        <taxon>Paramecium</taxon>
    </lineage>
</organism>
<keyword evidence="1" id="KW-0812">Transmembrane</keyword>
<feature type="transmembrane region" description="Helical" evidence="1">
    <location>
        <begin position="38"/>
        <end position="58"/>
    </location>
</feature>
<accession>A0A8S1RWC0</accession>
<reference evidence="2" key="1">
    <citation type="submission" date="2021-01" db="EMBL/GenBank/DDBJ databases">
        <authorList>
            <consortium name="Genoscope - CEA"/>
            <person name="William W."/>
        </authorList>
    </citation>
    <scope>NUCLEOTIDE SEQUENCE</scope>
</reference>
<proteinExistence type="predicted"/>
<comment type="caution">
    <text evidence="2">The sequence shown here is derived from an EMBL/GenBank/DDBJ whole genome shotgun (WGS) entry which is preliminary data.</text>
</comment>
<keyword evidence="1" id="KW-0472">Membrane</keyword>
<feature type="transmembrane region" description="Helical" evidence="1">
    <location>
        <begin position="6"/>
        <end position="26"/>
    </location>
</feature>
<evidence type="ECO:0008006" key="4">
    <source>
        <dbReference type="Google" id="ProtNLM"/>
    </source>
</evidence>
<evidence type="ECO:0000313" key="3">
    <source>
        <dbReference type="Proteomes" id="UP000692954"/>
    </source>
</evidence>
<keyword evidence="1" id="KW-1133">Transmembrane helix</keyword>
<sequence>MKSVAIIFIFFAISLCIQTLVEFHLIKKIQQELIQIQQFAQIIKCFKLLIFFFALQYASKLTKQMCVLIIRIEKGKEYTNYLYTESEFVEIYIQIGLKVTDRMKQIMRKYITMYNQNQFHTFHSYQERDSLRKSQMKYKTSRLRCRIFDCQFCLKALGNRNIL</sequence>
<evidence type="ECO:0000256" key="1">
    <source>
        <dbReference type="SAM" id="Phobius"/>
    </source>
</evidence>
<protein>
    <recommendedName>
        <fullName evidence="4">Transmembrane protein</fullName>
    </recommendedName>
</protein>
<dbReference type="EMBL" id="CAJJDN010000329">
    <property type="protein sequence ID" value="CAD8130794.1"/>
    <property type="molecule type" value="Genomic_DNA"/>
</dbReference>
<evidence type="ECO:0000313" key="2">
    <source>
        <dbReference type="EMBL" id="CAD8130794.1"/>
    </source>
</evidence>